<keyword evidence="1" id="KW-0812">Transmembrane</keyword>
<dbReference type="RefSeq" id="WP_425431705.1">
    <property type="nucleotide sequence ID" value="NZ_FNEM01000001.1"/>
</dbReference>
<keyword evidence="3" id="KW-0012">Acyltransferase</keyword>
<accession>A0A1G8JN31</accession>
<dbReference type="InterPro" id="IPR002123">
    <property type="entry name" value="Plipid/glycerol_acylTrfase"/>
</dbReference>
<dbReference type="Pfam" id="PF01553">
    <property type="entry name" value="Acyltransferase"/>
    <property type="match status" value="1"/>
</dbReference>
<protein>
    <submittedName>
        <fullName evidence="3">1-acyl-sn-glycerol-3-phosphate acyltransferase</fullName>
    </submittedName>
</protein>
<dbReference type="EMBL" id="FNEM01000001">
    <property type="protein sequence ID" value="SDI32582.1"/>
    <property type="molecule type" value="Genomic_DNA"/>
</dbReference>
<evidence type="ECO:0000256" key="1">
    <source>
        <dbReference type="SAM" id="Phobius"/>
    </source>
</evidence>
<feature type="transmembrane region" description="Helical" evidence="1">
    <location>
        <begin position="111"/>
        <end position="130"/>
    </location>
</feature>
<feature type="transmembrane region" description="Helical" evidence="1">
    <location>
        <begin position="6"/>
        <end position="30"/>
    </location>
</feature>
<organism evidence="3 4">
    <name type="scientific">Ferrimonas sediminum</name>
    <dbReference type="NCBI Taxonomy" id="718193"/>
    <lineage>
        <taxon>Bacteria</taxon>
        <taxon>Pseudomonadati</taxon>
        <taxon>Pseudomonadota</taxon>
        <taxon>Gammaproteobacteria</taxon>
        <taxon>Alteromonadales</taxon>
        <taxon>Ferrimonadaceae</taxon>
        <taxon>Ferrimonas</taxon>
    </lineage>
</organism>
<dbReference type="AlphaFoldDB" id="A0A1G8JN31"/>
<gene>
    <name evidence="3" type="ORF">SAMN04488540_101102</name>
</gene>
<proteinExistence type="predicted"/>
<dbReference type="SUPFAM" id="SSF69593">
    <property type="entry name" value="Glycerol-3-phosphate (1)-acyltransferase"/>
    <property type="match status" value="1"/>
</dbReference>
<dbReference type="PANTHER" id="PTHR10983">
    <property type="entry name" value="1-ACYLGLYCEROL-3-PHOSPHATE ACYLTRANSFERASE-RELATED"/>
    <property type="match status" value="1"/>
</dbReference>
<sequence length="292" mass="34249">MTTLRGVLAFLGYIINTLLWFPMVFGLGLLKLLPIAPLKRLCSWGADRCATTWIAINNLNQRLLSGTQVVVHPLPELSDREWYMVIANHQSWVDILMLQRLFIGKIPFIKFFLKAELIFVPFIGLCWWALDFPFMRRFNRQYLEKYPHMKGKDVETTRKACEKYKHSPVTIMNFVEGTRYTRAKHQRQESPFDQLLRPKAGGLAFTLDAMGTRLDKMLDVTIYYPDGAPSFWDFMCGRVRQVEISVEARSMEPLHRLGYDTPEDKAAFQDWLNTLWQEKERLLAQRSYEDKQ</sequence>
<dbReference type="CDD" id="cd07990">
    <property type="entry name" value="LPLAT_LCLAT1-like"/>
    <property type="match status" value="1"/>
</dbReference>
<keyword evidence="1" id="KW-1133">Transmembrane helix</keyword>
<dbReference type="GO" id="GO:0016746">
    <property type="term" value="F:acyltransferase activity"/>
    <property type="evidence" value="ECO:0007669"/>
    <property type="project" value="UniProtKB-KW"/>
</dbReference>
<dbReference type="SMART" id="SM00563">
    <property type="entry name" value="PlsC"/>
    <property type="match status" value="1"/>
</dbReference>
<name>A0A1G8JN31_9GAMM</name>
<dbReference type="Proteomes" id="UP000199527">
    <property type="component" value="Unassembled WGS sequence"/>
</dbReference>
<evidence type="ECO:0000313" key="3">
    <source>
        <dbReference type="EMBL" id="SDI32582.1"/>
    </source>
</evidence>
<keyword evidence="4" id="KW-1185">Reference proteome</keyword>
<evidence type="ECO:0000313" key="4">
    <source>
        <dbReference type="Proteomes" id="UP000199527"/>
    </source>
</evidence>
<dbReference type="NCBIfam" id="NF010621">
    <property type="entry name" value="PRK14014.1"/>
    <property type="match status" value="1"/>
</dbReference>
<reference evidence="4" key="1">
    <citation type="submission" date="2016-10" db="EMBL/GenBank/DDBJ databases">
        <authorList>
            <person name="Varghese N."/>
            <person name="Submissions S."/>
        </authorList>
    </citation>
    <scope>NUCLEOTIDE SEQUENCE [LARGE SCALE GENOMIC DNA]</scope>
    <source>
        <strain evidence="4">DSM 23317</strain>
    </source>
</reference>
<evidence type="ECO:0000259" key="2">
    <source>
        <dbReference type="SMART" id="SM00563"/>
    </source>
</evidence>
<keyword evidence="1" id="KW-0472">Membrane</keyword>
<dbReference type="PANTHER" id="PTHR10983:SF16">
    <property type="entry name" value="LYSOCARDIOLIPIN ACYLTRANSFERASE 1"/>
    <property type="match status" value="1"/>
</dbReference>
<keyword evidence="3" id="KW-0808">Transferase</keyword>
<feature type="domain" description="Phospholipid/glycerol acyltransferase" evidence="2">
    <location>
        <begin position="83"/>
        <end position="225"/>
    </location>
</feature>